<dbReference type="Proteomes" id="UP001151760">
    <property type="component" value="Unassembled WGS sequence"/>
</dbReference>
<comment type="caution">
    <text evidence="1">The sequence shown here is derived from an EMBL/GenBank/DDBJ whole genome shotgun (WGS) entry which is preliminary data.</text>
</comment>
<dbReference type="EMBL" id="BQNB010011776">
    <property type="protein sequence ID" value="GJS95022.1"/>
    <property type="molecule type" value="Genomic_DNA"/>
</dbReference>
<name>A0ABQ5A1R3_9ASTR</name>
<protein>
    <submittedName>
        <fullName evidence="1">Uncharacterized protein</fullName>
    </submittedName>
</protein>
<organism evidence="1 2">
    <name type="scientific">Tanacetum coccineum</name>
    <dbReference type="NCBI Taxonomy" id="301880"/>
    <lineage>
        <taxon>Eukaryota</taxon>
        <taxon>Viridiplantae</taxon>
        <taxon>Streptophyta</taxon>
        <taxon>Embryophyta</taxon>
        <taxon>Tracheophyta</taxon>
        <taxon>Spermatophyta</taxon>
        <taxon>Magnoliopsida</taxon>
        <taxon>eudicotyledons</taxon>
        <taxon>Gunneridae</taxon>
        <taxon>Pentapetalae</taxon>
        <taxon>asterids</taxon>
        <taxon>campanulids</taxon>
        <taxon>Asterales</taxon>
        <taxon>Asteraceae</taxon>
        <taxon>Asteroideae</taxon>
        <taxon>Anthemideae</taxon>
        <taxon>Anthemidinae</taxon>
        <taxon>Tanacetum</taxon>
    </lineage>
</organism>
<gene>
    <name evidence="1" type="ORF">Tco_0801990</name>
</gene>
<sequence>MLALIKCWCSWQFQERLPAVEEWKPWLINVGNGKPPAKVMWVGNAGTKRWTPMALNGYFSSKRSLWTSILFDTGAG</sequence>
<reference evidence="1" key="1">
    <citation type="journal article" date="2022" name="Int. J. Mol. Sci.">
        <title>Draft Genome of Tanacetum Coccineum: Genomic Comparison of Closely Related Tanacetum-Family Plants.</title>
        <authorList>
            <person name="Yamashiro T."/>
            <person name="Shiraishi A."/>
            <person name="Nakayama K."/>
            <person name="Satake H."/>
        </authorList>
    </citation>
    <scope>NUCLEOTIDE SEQUENCE</scope>
</reference>
<keyword evidence="2" id="KW-1185">Reference proteome</keyword>
<evidence type="ECO:0000313" key="1">
    <source>
        <dbReference type="EMBL" id="GJS95022.1"/>
    </source>
</evidence>
<accession>A0ABQ5A1R3</accession>
<evidence type="ECO:0000313" key="2">
    <source>
        <dbReference type="Proteomes" id="UP001151760"/>
    </source>
</evidence>
<proteinExistence type="predicted"/>
<reference evidence="1" key="2">
    <citation type="submission" date="2022-01" db="EMBL/GenBank/DDBJ databases">
        <authorList>
            <person name="Yamashiro T."/>
            <person name="Shiraishi A."/>
            <person name="Satake H."/>
            <person name="Nakayama K."/>
        </authorList>
    </citation>
    <scope>NUCLEOTIDE SEQUENCE</scope>
</reference>